<organism evidence="1 2">
    <name type="scientific">Mucuna pruriens</name>
    <name type="common">Velvet bean</name>
    <name type="synonym">Dolichos pruriens</name>
    <dbReference type="NCBI Taxonomy" id="157652"/>
    <lineage>
        <taxon>Eukaryota</taxon>
        <taxon>Viridiplantae</taxon>
        <taxon>Streptophyta</taxon>
        <taxon>Embryophyta</taxon>
        <taxon>Tracheophyta</taxon>
        <taxon>Spermatophyta</taxon>
        <taxon>Magnoliopsida</taxon>
        <taxon>eudicotyledons</taxon>
        <taxon>Gunneridae</taxon>
        <taxon>Pentapetalae</taxon>
        <taxon>rosids</taxon>
        <taxon>fabids</taxon>
        <taxon>Fabales</taxon>
        <taxon>Fabaceae</taxon>
        <taxon>Papilionoideae</taxon>
        <taxon>50 kb inversion clade</taxon>
        <taxon>NPAAA clade</taxon>
        <taxon>indigoferoid/millettioid clade</taxon>
        <taxon>Phaseoleae</taxon>
        <taxon>Mucuna</taxon>
    </lineage>
</organism>
<feature type="non-terminal residue" evidence="1">
    <location>
        <position position="1"/>
    </location>
</feature>
<keyword evidence="2" id="KW-1185">Reference proteome</keyword>
<sequence>MDSEGNTVCDHCRKSLQVCRIIPVENIATTLNQKHNSTSEKYNFGRNFDLVAPSVLPKPRDCGKDMKEQHTRYCFKGTSQLGIDLSTTTR</sequence>
<protein>
    <submittedName>
        <fullName evidence="1">Uncharacterized protein</fullName>
    </submittedName>
</protein>
<reference evidence="1" key="1">
    <citation type="submission" date="2018-05" db="EMBL/GenBank/DDBJ databases">
        <title>Draft genome of Mucuna pruriens seed.</title>
        <authorList>
            <person name="Nnadi N.E."/>
            <person name="Vos R."/>
            <person name="Hasami M.H."/>
            <person name="Devisetty U.K."/>
            <person name="Aguiy J.C."/>
        </authorList>
    </citation>
    <scope>NUCLEOTIDE SEQUENCE [LARGE SCALE GENOMIC DNA]</scope>
    <source>
        <strain evidence="1">JCA_2017</strain>
    </source>
</reference>
<name>A0A371G4M3_MUCPR</name>
<evidence type="ECO:0000313" key="1">
    <source>
        <dbReference type="EMBL" id="RDX85502.1"/>
    </source>
</evidence>
<gene>
    <name evidence="1" type="ORF">CR513_33306</name>
</gene>
<comment type="caution">
    <text evidence="1">The sequence shown here is derived from an EMBL/GenBank/DDBJ whole genome shotgun (WGS) entry which is preliminary data.</text>
</comment>
<dbReference type="AlphaFoldDB" id="A0A371G4M3"/>
<dbReference type="EMBL" id="QJKJ01006782">
    <property type="protein sequence ID" value="RDX85502.1"/>
    <property type="molecule type" value="Genomic_DNA"/>
</dbReference>
<evidence type="ECO:0000313" key="2">
    <source>
        <dbReference type="Proteomes" id="UP000257109"/>
    </source>
</evidence>
<proteinExistence type="predicted"/>
<accession>A0A371G4M3</accession>
<dbReference type="Proteomes" id="UP000257109">
    <property type="component" value="Unassembled WGS sequence"/>
</dbReference>